<evidence type="ECO:0000313" key="2">
    <source>
        <dbReference type="EMBL" id="QDT15336.1"/>
    </source>
</evidence>
<feature type="region of interest" description="Disordered" evidence="1">
    <location>
        <begin position="1"/>
        <end position="132"/>
    </location>
</feature>
<evidence type="ECO:0000256" key="1">
    <source>
        <dbReference type="SAM" id="MobiDB-lite"/>
    </source>
</evidence>
<dbReference type="EMBL" id="CP036265">
    <property type="protein sequence ID" value="QDT15336.1"/>
    <property type="molecule type" value="Genomic_DNA"/>
</dbReference>
<feature type="compositionally biased region" description="Pro residues" evidence="1">
    <location>
        <begin position="49"/>
        <end position="67"/>
    </location>
</feature>
<feature type="compositionally biased region" description="Basic and acidic residues" evidence="1">
    <location>
        <begin position="100"/>
        <end position="109"/>
    </location>
</feature>
<protein>
    <submittedName>
        <fullName evidence="2">Uncharacterized protein</fullName>
    </submittedName>
</protein>
<keyword evidence="3" id="KW-1185">Reference proteome</keyword>
<organism evidence="2 3">
    <name type="scientific">Alienimonas californiensis</name>
    <dbReference type="NCBI Taxonomy" id="2527989"/>
    <lineage>
        <taxon>Bacteria</taxon>
        <taxon>Pseudomonadati</taxon>
        <taxon>Planctomycetota</taxon>
        <taxon>Planctomycetia</taxon>
        <taxon>Planctomycetales</taxon>
        <taxon>Planctomycetaceae</taxon>
        <taxon>Alienimonas</taxon>
    </lineage>
</organism>
<proteinExistence type="predicted"/>
<feature type="compositionally biased region" description="Low complexity" evidence="1">
    <location>
        <begin position="82"/>
        <end position="99"/>
    </location>
</feature>
<dbReference type="AlphaFoldDB" id="A0A517P7I1"/>
<dbReference type="KEGG" id="acaf:CA12_14200"/>
<feature type="region of interest" description="Disordered" evidence="1">
    <location>
        <begin position="321"/>
        <end position="348"/>
    </location>
</feature>
<name>A0A517P7I1_9PLAN</name>
<feature type="compositionally biased region" description="Basic and acidic residues" evidence="1">
    <location>
        <begin position="9"/>
        <end position="20"/>
    </location>
</feature>
<gene>
    <name evidence="2" type="ORF">CA12_14200</name>
</gene>
<sequence length="348" mass="35390">MTLAPPSARGRDDAYRNDSFRDDEDDDGSVAMFAPSLPPRRRSDAPRYAPRPEPAPAAPVPAPPARPSSPLAELFAEEEADAAAAAAAASSQQTGQQTGRRGEERRTAEPVRPSPSPAVTMRTEPRTEVDEPSVAAEPIWVGVARGVAAALSAGALAGAALALRATPAGSESPGGPAWLADLAPLPDAALAPLLAFCGTALGLFAVKTNLPTPPRWGATLAAAAVAGGALKVAVADGLAAGFGPSLAWQIAVCAGLILAATRWSPGTAAVRGGRLAPLIGLLVCGLTFPLADGALSDLPTEDRGPSAAGRAIAGWWTDAVRFEPPDGATDDKHASGEHDEHPPQRIVR</sequence>
<dbReference type="Proteomes" id="UP000318741">
    <property type="component" value="Chromosome"/>
</dbReference>
<reference evidence="2 3" key="1">
    <citation type="submission" date="2019-02" db="EMBL/GenBank/DDBJ databases">
        <title>Deep-cultivation of Planctomycetes and their phenomic and genomic characterization uncovers novel biology.</title>
        <authorList>
            <person name="Wiegand S."/>
            <person name="Jogler M."/>
            <person name="Boedeker C."/>
            <person name="Pinto D."/>
            <person name="Vollmers J."/>
            <person name="Rivas-Marin E."/>
            <person name="Kohn T."/>
            <person name="Peeters S.H."/>
            <person name="Heuer A."/>
            <person name="Rast P."/>
            <person name="Oberbeckmann S."/>
            <person name="Bunk B."/>
            <person name="Jeske O."/>
            <person name="Meyerdierks A."/>
            <person name="Storesund J.E."/>
            <person name="Kallscheuer N."/>
            <person name="Luecker S."/>
            <person name="Lage O.M."/>
            <person name="Pohl T."/>
            <person name="Merkel B.J."/>
            <person name="Hornburger P."/>
            <person name="Mueller R.-W."/>
            <person name="Bruemmer F."/>
            <person name="Labrenz M."/>
            <person name="Spormann A.M."/>
            <person name="Op den Camp H."/>
            <person name="Overmann J."/>
            <person name="Amann R."/>
            <person name="Jetten M.S.M."/>
            <person name="Mascher T."/>
            <person name="Medema M.H."/>
            <person name="Devos D.P."/>
            <person name="Kaster A.-K."/>
            <person name="Ovreas L."/>
            <person name="Rohde M."/>
            <person name="Galperin M.Y."/>
            <person name="Jogler C."/>
        </authorList>
    </citation>
    <scope>NUCLEOTIDE SEQUENCE [LARGE SCALE GENOMIC DNA]</scope>
    <source>
        <strain evidence="2 3">CA12</strain>
    </source>
</reference>
<accession>A0A517P7I1</accession>
<evidence type="ECO:0000313" key="3">
    <source>
        <dbReference type="Proteomes" id="UP000318741"/>
    </source>
</evidence>
<dbReference type="RefSeq" id="WP_145358145.1">
    <property type="nucleotide sequence ID" value="NZ_CP036265.1"/>
</dbReference>